<reference evidence="4" key="1">
    <citation type="submission" date="2016-04" db="EMBL/GenBank/DDBJ databases">
        <authorList>
            <person name="Evans L.H."/>
            <person name="Alamgir A."/>
            <person name="Owens N."/>
            <person name="Weber N.D."/>
            <person name="Virtaneva K."/>
            <person name="Barbian K."/>
            <person name="Babar A."/>
            <person name="Rosenke K."/>
        </authorList>
    </citation>
    <scope>NUCLEOTIDE SEQUENCE</scope>
    <source>
        <strain evidence="4">86-1</strain>
    </source>
</reference>
<feature type="transmembrane region" description="Helical" evidence="2">
    <location>
        <begin position="224"/>
        <end position="247"/>
    </location>
</feature>
<accession>A0A212JKR1</accession>
<gene>
    <name evidence="4" type="ORF">KL86DYS1_20080</name>
</gene>
<dbReference type="Pfam" id="PF01569">
    <property type="entry name" value="PAP2"/>
    <property type="match status" value="1"/>
</dbReference>
<protein>
    <recommendedName>
        <fullName evidence="3">Phosphatidic acid phosphatase type 2/haloperoxidase domain-containing protein</fullName>
    </recommendedName>
</protein>
<sequence length="250" mass="27890">MIEEIDNALEIRNHPANIGDESGSGKSPFSYEPPKEKEPLPARIISIILHPFFMGIYGVSLLFLYTDFRLIFAGQFMRFITPVFFLTCVIPASSIFFLRKAGLIKDYDLKNRNDRLIPFVAAFCSYCLLIYYFVSAGLYAWFIGVLAAPLVLIVIAAITTKFWKISAHMMGIGGLIGCTLSVCYNVKGLNPFILFIILFILAGCLGVSRLVLQRHTPGQVYAGFLIGLIVSYLCVLIGAYWGVIMFINNL</sequence>
<dbReference type="InterPro" id="IPR000326">
    <property type="entry name" value="PAP2/HPO"/>
</dbReference>
<proteinExistence type="predicted"/>
<evidence type="ECO:0000256" key="2">
    <source>
        <dbReference type="SAM" id="Phobius"/>
    </source>
</evidence>
<feature type="transmembrane region" description="Helical" evidence="2">
    <location>
        <begin position="76"/>
        <end position="96"/>
    </location>
</feature>
<dbReference type="AlphaFoldDB" id="A0A212JKR1"/>
<keyword evidence="2" id="KW-0812">Transmembrane</keyword>
<feature type="transmembrane region" description="Helical" evidence="2">
    <location>
        <begin position="44"/>
        <end position="64"/>
    </location>
</feature>
<feature type="domain" description="Phosphatidic acid phosphatase type 2/haloperoxidase" evidence="3">
    <location>
        <begin position="165"/>
        <end position="238"/>
    </location>
</feature>
<feature type="transmembrane region" description="Helical" evidence="2">
    <location>
        <begin position="192"/>
        <end position="212"/>
    </location>
</feature>
<feature type="transmembrane region" description="Helical" evidence="2">
    <location>
        <begin position="139"/>
        <end position="158"/>
    </location>
</feature>
<evidence type="ECO:0000313" key="4">
    <source>
        <dbReference type="EMBL" id="SBW00007.1"/>
    </source>
</evidence>
<evidence type="ECO:0000259" key="3">
    <source>
        <dbReference type="Pfam" id="PF01569"/>
    </source>
</evidence>
<organism evidence="4">
    <name type="scientific">uncultured Dysgonomonas sp</name>
    <dbReference type="NCBI Taxonomy" id="206096"/>
    <lineage>
        <taxon>Bacteria</taxon>
        <taxon>Pseudomonadati</taxon>
        <taxon>Bacteroidota</taxon>
        <taxon>Bacteroidia</taxon>
        <taxon>Bacteroidales</taxon>
        <taxon>Dysgonomonadaceae</taxon>
        <taxon>Dysgonomonas</taxon>
        <taxon>environmental samples</taxon>
    </lineage>
</organism>
<keyword evidence="2" id="KW-0472">Membrane</keyword>
<feature type="transmembrane region" description="Helical" evidence="2">
    <location>
        <begin position="116"/>
        <end position="133"/>
    </location>
</feature>
<feature type="region of interest" description="Disordered" evidence="1">
    <location>
        <begin position="15"/>
        <end position="35"/>
    </location>
</feature>
<dbReference type="SUPFAM" id="SSF48317">
    <property type="entry name" value="Acid phosphatase/Vanadium-dependent haloperoxidase"/>
    <property type="match status" value="1"/>
</dbReference>
<dbReference type="EMBL" id="FLUM01000002">
    <property type="protein sequence ID" value="SBW00007.1"/>
    <property type="molecule type" value="Genomic_DNA"/>
</dbReference>
<dbReference type="RefSeq" id="WP_296941195.1">
    <property type="nucleotide sequence ID" value="NZ_LT599032.1"/>
</dbReference>
<keyword evidence="2" id="KW-1133">Transmembrane helix</keyword>
<dbReference type="Gene3D" id="1.20.144.10">
    <property type="entry name" value="Phosphatidic acid phosphatase type 2/haloperoxidase"/>
    <property type="match status" value="1"/>
</dbReference>
<dbReference type="CDD" id="cd01610">
    <property type="entry name" value="PAP2_like"/>
    <property type="match status" value="1"/>
</dbReference>
<name>A0A212JKR1_9BACT</name>
<dbReference type="InterPro" id="IPR036938">
    <property type="entry name" value="PAP2/HPO_sf"/>
</dbReference>
<evidence type="ECO:0000256" key="1">
    <source>
        <dbReference type="SAM" id="MobiDB-lite"/>
    </source>
</evidence>